<feature type="binding site" evidence="8">
    <location>
        <position position="59"/>
    </location>
    <ligand>
        <name>Mg(2+)</name>
        <dbReference type="ChEBI" id="CHEBI:18420"/>
        <label>2</label>
        <note>catalytic</note>
    </ligand>
</feature>
<evidence type="ECO:0000256" key="1">
    <source>
        <dbReference type="ARBA" id="ARBA00011738"/>
    </source>
</evidence>
<feature type="active site" description="Proton donor/acceptor" evidence="8">
    <location>
        <position position="217"/>
    </location>
</feature>
<evidence type="ECO:0000256" key="2">
    <source>
        <dbReference type="ARBA" id="ARBA00022694"/>
    </source>
</evidence>
<feature type="binding site" evidence="8">
    <location>
        <position position="61"/>
    </location>
    <ligand>
        <name>Mg(2+)</name>
        <dbReference type="ChEBI" id="CHEBI:18420"/>
        <label>2</label>
        <note>catalytic</note>
    </ligand>
</feature>
<comment type="subunit">
    <text evidence="1 8">Homodimer.</text>
</comment>
<keyword evidence="3 8" id="KW-0540">Nuclease</keyword>
<dbReference type="EMBL" id="LIBB01000032">
    <property type="protein sequence ID" value="KRO73047.1"/>
    <property type="molecule type" value="Genomic_DNA"/>
</dbReference>
<dbReference type="NCBIfam" id="TIGR01298">
    <property type="entry name" value="RNaseT"/>
    <property type="match status" value="1"/>
</dbReference>
<dbReference type="GO" id="GO:0016896">
    <property type="term" value="F:RNA exonuclease activity, producing 5'-phosphomonoesters"/>
    <property type="evidence" value="ECO:0007669"/>
    <property type="project" value="UniProtKB-UniRule"/>
</dbReference>
<dbReference type="GO" id="GO:0045004">
    <property type="term" value="P:DNA replication proofreading"/>
    <property type="evidence" value="ECO:0007669"/>
    <property type="project" value="TreeGrafter"/>
</dbReference>
<reference evidence="11 12" key="1">
    <citation type="submission" date="2015-10" db="EMBL/GenBank/DDBJ databases">
        <title>Metagenome-Assembled Genomes uncover a global brackish microbiome.</title>
        <authorList>
            <person name="Hugerth L.W."/>
            <person name="Larsson J."/>
            <person name="Alneberg J."/>
            <person name="Lindh M.V."/>
            <person name="Legrand C."/>
            <person name="Pinhassi J."/>
            <person name="Andersson A.F."/>
        </authorList>
    </citation>
    <scope>NUCLEOTIDE SEQUENCE [LARGE SCALE GENOMIC DNA]</scope>
    <source>
        <strain evidence="11">BACL4 MAG-120507-bin80</strain>
    </source>
</reference>
<dbReference type="GO" id="GO:0008033">
    <property type="term" value="P:tRNA processing"/>
    <property type="evidence" value="ECO:0007669"/>
    <property type="project" value="UniProtKB-KW"/>
</dbReference>
<feature type="site" description="Important for substrate binding and specificity" evidence="8">
    <location>
        <position position="182"/>
    </location>
</feature>
<keyword evidence="6 8" id="KW-0269">Exonuclease</keyword>
<sequence length="248" mass="27476">MSDFENEFDNEEDSDAGFDSSFSNTFDNSYEQEENQEADEMAASMMAARFRGYLPVIIDVETGGFNSATDAMLEIGAVIPCFNAAGELETEQTFFQRIIPFEGANLEEAALKFTGIDPFHPLRIARSEKEVMTTLFAVIRQALKANQCKRAILVGHNAHFDQGFVNAASARHDLKRNPFHPFSNFDTATLSGLAFGQTVLARACECAGIEFDNNEAHSARYDAAKTAELFYEIVNRWQRLGGWPLGGA</sequence>
<dbReference type="GO" id="GO:0000287">
    <property type="term" value="F:magnesium ion binding"/>
    <property type="evidence" value="ECO:0007669"/>
    <property type="project" value="UniProtKB-UniRule"/>
</dbReference>
<dbReference type="GO" id="GO:0003676">
    <property type="term" value="F:nucleic acid binding"/>
    <property type="evidence" value="ECO:0007669"/>
    <property type="project" value="InterPro"/>
</dbReference>
<dbReference type="InterPro" id="IPR036397">
    <property type="entry name" value="RNaseH_sf"/>
</dbReference>
<comment type="caution">
    <text evidence="11">The sequence shown here is derived from an EMBL/GenBank/DDBJ whole genome shotgun (WGS) entry which is preliminary data.</text>
</comment>
<name>A0A0R2SDY5_9GAMM</name>
<evidence type="ECO:0000256" key="5">
    <source>
        <dbReference type="ARBA" id="ARBA00022801"/>
    </source>
</evidence>
<evidence type="ECO:0000256" key="6">
    <source>
        <dbReference type="ARBA" id="ARBA00022839"/>
    </source>
</evidence>
<evidence type="ECO:0000259" key="10">
    <source>
        <dbReference type="SMART" id="SM00479"/>
    </source>
</evidence>
<dbReference type="GO" id="GO:0008408">
    <property type="term" value="F:3'-5' exonuclease activity"/>
    <property type="evidence" value="ECO:0007669"/>
    <property type="project" value="TreeGrafter"/>
</dbReference>
<evidence type="ECO:0000256" key="7">
    <source>
        <dbReference type="ARBA" id="ARBA00022842"/>
    </source>
</evidence>
<dbReference type="InterPro" id="IPR013520">
    <property type="entry name" value="Ribonucl_H"/>
</dbReference>
<dbReference type="SUPFAM" id="SSF53098">
    <property type="entry name" value="Ribonuclease H-like"/>
    <property type="match status" value="1"/>
</dbReference>
<keyword evidence="4 8" id="KW-0479">Metal-binding</keyword>
<dbReference type="InterPro" id="IPR005987">
    <property type="entry name" value="RNase_T"/>
</dbReference>
<evidence type="ECO:0000256" key="9">
    <source>
        <dbReference type="SAM" id="MobiDB-lite"/>
    </source>
</evidence>
<dbReference type="InterPro" id="IPR012337">
    <property type="entry name" value="RNaseH-like_sf"/>
</dbReference>
<feature type="site" description="Important for substrate binding and specificity" evidence="8">
    <location>
        <position position="113"/>
    </location>
</feature>
<feature type="compositionally biased region" description="Acidic residues" evidence="9">
    <location>
        <begin position="1"/>
        <end position="16"/>
    </location>
</feature>
<dbReference type="Gene3D" id="3.30.420.10">
    <property type="entry name" value="Ribonuclease H-like superfamily/Ribonuclease H"/>
    <property type="match status" value="1"/>
</dbReference>
<feature type="site" description="Important for substrate binding and specificity" evidence="8">
    <location>
        <position position="160"/>
    </location>
</feature>
<evidence type="ECO:0000256" key="8">
    <source>
        <dbReference type="HAMAP-Rule" id="MF_00157"/>
    </source>
</evidence>
<gene>
    <name evidence="8" type="primary">rnt</name>
    <name evidence="11" type="ORF">ABR69_05605</name>
</gene>
<dbReference type="PANTHER" id="PTHR30231:SF2">
    <property type="entry name" value="RIBONUCLEASE T"/>
    <property type="match status" value="1"/>
</dbReference>
<feature type="domain" description="Exonuclease" evidence="10">
    <location>
        <begin position="54"/>
        <end position="239"/>
    </location>
</feature>
<dbReference type="SMART" id="SM00479">
    <property type="entry name" value="EXOIII"/>
    <property type="match status" value="1"/>
</dbReference>
<comment type="function">
    <text evidence="8">Trims short 3' overhangs of a variety of RNA species, leaving a one or two nucleotide 3' overhang. Responsible for the end-turnover of tRNA: specifically removes the terminal AMP residue from uncharged tRNA (tRNA-C-C-A). Also appears to be involved in tRNA biosynthesis.</text>
</comment>
<keyword evidence="7 8" id="KW-0460">Magnesium</keyword>
<proteinExistence type="inferred from homology"/>
<dbReference type="AlphaFoldDB" id="A0A0R2SDY5"/>
<feature type="compositionally biased region" description="Low complexity" evidence="9">
    <location>
        <begin position="18"/>
        <end position="29"/>
    </location>
</feature>
<dbReference type="HAMAP" id="MF_00157">
    <property type="entry name" value="RNase_T"/>
    <property type="match status" value="1"/>
</dbReference>
<evidence type="ECO:0000313" key="11">
    <source>
        <dbReference type="EMBL" id="KRO73047.1"/>
    </source>
</evidence>
<dbReference type="GO" id="GO:0005829">
    <property type="term" value="C:cytosol"/>
    <property type="evidence" value="ECO:0007669"/>
    <property type="project" value="TreeGrafter"/>
</dbReference>
<dbReference type="FunFam" id="3.30.420.10:FF:000009">
    <property type="entry name" value="Ribonuclease T"/>
    <property type="match status" value="1"/>
</dbReference>
<feature type="region of interest" description="Disordered" evidence="9">
    <location>
        <begin position="1"/>
        <end position="38"/>
    </location>
</feature>
<feature type="binding site" evidence="8">
    <location>
        <position position="222"/>
    </location>
    <ligand>
        <name>Mg(2+)</name>
        <dbReference type="ChEBI" id="CHEBI:18420"/>
        <label>2</label>
        <note>catalytic</note>
    </ligand>
</feature>
<evidence type="ECO:0000256" key="4">
    <source>
        <dbReference type="ARBA" id="ARBA00022723"/>
    </source>
</evidence>
<comment type="cofactor">
    <cofactor evidence="8">
        <name>Mg(2+)</name>
        <dbReference type="ChEBI" id="CHEBI:18420"/>
    </cofactor>
    <text evidence="8">Binds two Mg(2+) per subunit. The active form of the enzyme binds two Mg(2+) ions in its active site. The first Mg(2+) forms only one salt bridge with the protein.</text>
</comment>
<dbReference type="PANTHER" id="PTHR30231">
    <property type="entry name" value="DNA POLYMERASE III SUBUNIT EPSILON"/>
    <property type="match status" value="1"/>
</dbReference>
<organism evidence="11 12">
    <name type="scientific">OM182 bacterium BACL3 MAG-120507-bin80</name>
    <dbReference type="NCBI Taxonomy" id="1655577"/>
    <lineage>
        <taxon>Bacteria</taxon>
        <taxon>Pseudomonadati</taxon>
        <taxon>Pseudomonadota</taxon>
        <taxon>Gammaproteobacteria</taxon>
        <taxon>OMG group</taxon>
        <taxon>OM182 clade</taxon>
    </lineage>
</organism>
<dbReference type="Proteomes" id="UP000051934">
    <property type="component" value="Unassembled WGS sequence"/>
</dbReference>
<feature type="site" description="Important for substrate binding and specificity" evidence="8">
    <location>
        <position position="65"/>
    </location>
</feature>
<feature type="binding site" evidence="8">
    <location>
        <position position="59"/>
    </location>
    <ligand>
        <name>Mg(2+)</name>
        <dbReference type="ChEBI" id="CHEBI:18420"/>
        <label>1</label>
        <note>catalytic</note>
    </ligand>
</feature>
<keyword evidence="5 8" id="KW-0378">Hydrolase</keyword>
<evidence type="ECO:0000256" key="3">
    <source>
        <dbReference type="ARBA" id="ARBA00022722"/>
    </source>
</evidence>
<feature type="binding site" evidence="8">
    <location>
        <position position="217"/>
    </location>
    <ligand>
        <name>Mg(2+)</name>
        <dbReference type="ChEBI" id="CHEBI:18420"/>
        <label>2</label>
        <note>catalytic</note>
    </ligand>
</feature>
<comment type="similarity">
    <text evidence="8">Belongs to the RNase T family.</text>
</comment>
<accession>A0A0R2SDY5</accession>
<keyword evidence="2 8" id="KW-0819">tRNA processing</keyword>
<protein>
    <recommendedName>
        <fullName evidence="8">Ribonuclease T</fullName>
        <ecNumber evidence="8">3.1.13.-</ecNumber>
    </recommendedName>
    <alternativeName>
        <fullName evidence="8">Exoribonuclease T</fullName>
        <shortName evidence="8">RNase T</shortName>
    </alternativeName>
</protein>
<dbReference type="Pfam" id="PF00929">
    <property type="entry name" value="RNase_T"/>
    <property type="match status" value="1"/>
</dbReference>
<dbReference type="EC" id="3.1.13.-" evidence="8"/>
<evidence type="ECO:0000313" key="12">
    <source>
        <dbReference type="Proteomes" id="UP000051934"/>
    </source>
</evidence>